<evidence type="ECO:0000256" key="2">
    <source>
        <dbReference type="ARBA" id="ARBA00004651"/>
    </source>
</evidence>
<evidence type="ECO:0000256" key="10">
    <source>
        <dbReference type="ARBA" id="ARBA00022840"/>
    </source>
</evidence>
<dbReference type="Gene3D" id="1.20.120.160">
    <property type="entry name" value="HPT domain"/>
    <property type="match status" value="1"/>
</dbReference>
<dbReference type="HOGENOM" id="CLU_000445_104_15_7"/>
<dbReference type="InterPro" id="IPR003594">
    <property type="entry name" value="HATPase_dom"/>
</dbReference>
<dbReference type="InterPro" id="IPR036097">
    <property type="entry name" value="HisK_dim/P_sf"/>
</dbReference>
<keyword evidence="7" id="KW-0812">Transmembrane</keyword>
<keyword evidence="13" id="KW-0472">Membrane</keyword>
<dbReference type="GO" id="GO:0005886">
    <property type="term" value="C:plasma membrane"/>
    <property type="evidence" value="ECO:0007669"/>
    <property type="project" value="UniProtKB-SubCell"/>
</dbReference>
<dbReference type="PANTHER" id="PTHR45339">
    <property type="entry name" value="HYBRID SIGNAL TRANSDUCTION HISTIDINE KINASE J"/>
    <property type="match status" value="1"/>
</dbReference>
<comment type="subunit">
    <text evidence="14">At low DSF concentrations, interacts with RpfF.</text>
</comment>
<evidence type="ECO:0000256" key="7">
    <source>
        <dbReference type="ARBA" id="ARBA00022692"/>
    </source>
</evidence>
<dbReference type="SUPFAM" id="SSF55874">
    <property type="entry name" value="ATPase domain of HSP90 chaperone/DNA topoisomerase II/histidine kinase"/>
    <property type="match status" value="1"/>
</dbReference>
<evidence type="ECO:0000313" key="21">
    <source>
        <dbReference type="EMBL" id="EIG53642.1"/>
    </source>
</evidence>
<comment type="subcellular location">
    <subcellularLocation>
        <location evidence="2">Cell membrane</location>
        <topology evidence="2">Multi-pass membrane protein</topology>
    </subcellularLocation>
</comment>
<dbReference type="AlphaFoldDB" id="I2Q1I6"/>
<evidence type="ECO:0000256" key="4">
    <source>
        <dbReference type="ARBA" id="ARBA00022475"/>
    </source>
</evidence>
<dbReference type="PRINTS" id="PR00344">
    <property type="entry name" value="BCTRLSENSOR"/>
</dbReference>
<dbReference type="SUPFAM" id="SSF47226">
    <property type="entry name" value="Histidine-containing phosphotransfer domain, HPT domain"/>
    <property type="match status" value="1"/>
</dbReference>
<dbReference type="CDD" id="cd17546">
    <property type="entry name" value="REC_hyHK_CKI1_RcsC-like"/>
    <property type="match status" value="1"/>
</dbReference>
<dbReference type="Pfam" id="PF01627">
    <property type="entry name" value="Hpt"/>
    <property type="match status" value="1"/>
</dbReference>
<dbReference type="PROSITE" id="PS50110">
    <property type="entry name" value="RESPONSE_REGULATORY"/>
    <property type="match status" value="1"/>
</dbReference>
<dbReference type="FunFam" id="1.10.287.130:FF:000002">
    <property type="entry name" value="Two-component osmosensing histidine kinase"/>
    <property type="match status" value="1"/>
</dbReference>
<dbReference type="InterPro" id="IPR001789">
    <property type="entry name" value="Sig_transdc_resp-reg_receiver"/>
</dbReference>
<keyword evidence="10" id="KW-0067">ATP-binding</keyword>
<reference evidence="21" key="1">
    <citation type="submission" date="2011-11" db="EMBL/GenBank/DDBJ databases">
        <title>Improved High-Quality Draft sequence of Desulfovibrio sp. U5L.</title>
        <authorList>
            <consortium name="US DOE Joint Genome Institute"/>
            <person name="Lucas S."/>
            <person name="Han J."/>
            <person name="Lapidus A."/>
            <person name="Cheng J.-F."/>
            <person name="Goodwin L."/>
            <person name="Pitluck S."/>
            <person name="Peters L."/>
            <person name="Ovchinnikova G."/>
            <person name="Held B."/>
            <person name="Detter J.C."/>
            <person name="Han C."/>
            <person name="Tapia R."/>
            <person name="Land M."/>
            <person name="Hauser L."/>
            <person name="Kyrpides N."/>
            <person name="Ivanova N."/>
            <person name="Pagani I."/>
            <person name="Gabster J."/>
            <person name="Walker C."/>
            <person name="Stolyar S."/>
            <person name="Stahl D."/>
            <person name="Arkin A."/>
            <person name="Dehal P."/>
            <person name="Hazen T."/>
            <person name="Woyke T."/>
        </authorList>
    </citation>
    <scope>NUCLEOTIDE SEQUENCE [LARGE SCALE GENOMIC DNA]</scope>
    <source>
        <strain evidence="21">U5L</strain>
    </source>
</reference>
<dbReference type="STRING" id="596152.DesU5LDRAFT_1969"/>
<dbReference type="SMART" id="SM00073">
    <property type="entry name" value="HPT"/>
    <property type="match status" value="1"/>
</dbReference>
<gene>
    <name evidence="21" type="ORF">DesU5LDRAFT_1969</name>
</gene>
<dbReference type="Pfam" id="PF00072">
    <property type="entry name" value="Response_reg"/>
    <property type="match status" value="1"/>
</dbReference>
<dbReference type="Pfam" id="PF02518">
    <property type="entry name" value="HATPase_c"/>
    <property type="match status" value="1"/>
</dbReference>
<evidence type="ECO:0000259" key="19">
    <source>
        <dbReference type="PROSITE" id="PS50110"/>
    </source>
</evidence>
<organism evidence="21">
    <name type="scientific">Desulfovibrio sp. U5L</name>
    <dbReference type="NCBI Taxonomy" id="596152"/>
    <lineage>
        <taxon>Bacteria</taxon>
        <taxon>Pseudomonadati</taxon>
        <taxon>Thermodesulfobacteriota</taxon>
        <taxon>Desulfovibrionia</taxon>
        <taxon>Desulfovibrionales</taxon>
        <taxon>Desulfovibrionaceae</taxon>
        <taxon>Desulfovibrio</taxon>
    </lineage>
</organism>
<evidence type="ECO:0000256" key="17">
    <source>
        <dbReference type="PROSITE-ProRule" id="PRU00169"/>
    </source>
</evidence>
<evidence type="ECO:0000256" key="11">
    <source>
        <dbReference type="ARBA" id="ARBA00022989"/>
    </source>
</evidence>
<dbReference type="OrthoDB" id="5291616at2"/>
<dbReference type="Gene3D" id="3.40.50.2300">
    <property type="match status" value="1"/>
</dbReference>
<evidence type="ECO:0000256" key="5">
    <source>
        <dbReference type="ARBA" id="ARBA00022553"/>
    </source>
</evidence>
<evidence type="ECO:0000256" key="1">
    <source>
        <dbReference type="ARBA" id="ARBA00000085"/>
    </source>
</evidence>
<feature type="modified residue" description="Phosphohistidine" evidence="16">
    <location>
        <position position="592"/>
    </location>
</feature>
<dbReference type="CDD" id="cd16922">
    <property type="entry name" value="HATPase_EvgS-ArcB-TorS-like"/>
    <property type="match status" value="1"/>
</dbReference>
<evidence type="ECO:0000256" key="16">
    <source>
        <dbReference type="PROSITE-ProRule" id="PRU00110"/>
    </source>
</evidence>
<dbReference type="SUPFAM" id="SSF52172">
    <property type="entry name" value="CheY-like"/>
    <property type="match status" value="1"/>
</dbReference>
<evidence type="ECO:0000256" key="9">
    <source>
        <dbReference type="ARBA" id="ARBA00022777"/>
    </source>
</evidence>
<evidence type="ECO:0000256" key="14">
    <source>
        <dbReference type="ARBA" id="ARBA00064003"/>
    </source>
</evidence>
<sequence>MLEDLIRETDAIGCLSGDALILLDKDGIILHATPAAAPLLGSPANQLTGLPFGIPMTRDEQAEVTLAATGRVALLRRESLHESGLPLIRVALRDVTEHRAVLAELAAAREAAKAGERAKSHFLANITHEIRTPMIGILGMTELTLATKLTEKQREYLEMARHSAQSLLTVLNDIVDYARIEVGALELAKTPFDLYATVEETISVFRPLAAKKNLVIGYQFIGAVPQVLVGDASRLRQILINLVGNAVKFTDAGSVVLTITRADDGSERKAAQLHLAIRDTGIGIPRDKIQAIFDSFTQADVSAARRYQGAGLGLAIVRHLVEMQGGLYSVESEEGQGSIFSFTLTFALPEGRVDDAEAAVGNGHKKPRPLSILLAEDNPINQLYVQELLEMDGHEVVVAHTGRRALEALRRKSFDVILMDIQMPEMDGLEATRAIRTDQTGDFDPDIPIVALTAHALKGDRETFLRAGMNEYLSKPVSPAGLETALMRAVGDAEAEKRSGAAGGGVANAPAVATGNAVAACGGVSEGNAPYPAPANEDGLLDWTELLAKARGNTGFLMKLFGAFVAEQPINLESMREALAMADFDQLAFMAHSLKGASATMCAPALREASHNLERAAKDYDAAHANEAFAAMERAMNDVLRTMGKKLAAAGA</sequence>
<dbReference type="InterPro" id="IPR004358">
    <property type="entry name" value="Sig_transdc_His_kin-like_C"/>
</dbReference>
<dbReference type="Gene3D" id="1.10.287.130">
    <property type="match status" value="1"/>
</dbReference>
<dbReference type="InterPro" id="IPR036890">
    <property type="entry name" value="HATPase_C_sf"/>
</dbReference>
<dbReference type="PANTHER" id="PTHR45339:SF1">
    <property type="entry name" value="HYBRID SIGNAL TRANSDUCTION HISTIDINE KINASE J"/>
    <property type="match status" value="1"/>
</dbReference>
<dbReference type="InterPro" id="IPR035965">
    <property type="entry name" value="PAS-like_dom_sf"/>
</dbReference>
<keyword evidence="4" id="KW-1003">Cell membrane</keyword>
<evidence type="ECO:0000259" key="18">
    <source>
        <dbReference type="PROSITE" id="PS50109"/>
    </source>
</evidence>
<dbReference type="PROSITE" id="PS50109">
    <property type="entry name" value="HIS_KIN"/>
    <property type="match status" value="1"/>
</dbReference>
<evidence type="ECO:0000256" key="15">
    <source>
        <dbReference type="ARBA" id="ARBA00068150"/>
    </source>
</evidence>
<feature type="modified residue" description="4-aspartylphosphate" evidence="17">
    <location>
        <position position="420"/>
    </location>
</feature>
<comment type="catalytic activity">
    <reaction evidence="1">
        <text>ATP + protein L-histidine = ADP + protein N-phospho-L-histidine.</text>
        <dbReference type="EC" id="2.7.13.3"/>
    </reaction>
</comment>
<accession>I2Q1I6</accession>
<dbReference type="eggNOG" id="COG5002">
    <property type="taxonomic scope" value="Bacteria"/>
</dbReference>
<evidence type="ECO:0000256" key="3">
    <source>
        <dbReference type="ARBA" id="ARBA00012438"/>
    </source>
</evidence>
<dbReference type="EMBL" id="JH600068">
    <property type="protein sequence ID" value="EIG53642.1"/>
    <property type="molecule type" value="Genomic_DNA"/>
</dbReference>
<dbReference type="SMART" id="SM00388">
    <property type="entry name" value="HisKA"/>
    <property type="match status" value="1"/>
</dbReference>
<keyword evidence="5 17" id="KW-0597">Phosphoprotein</keyword>
<evidence type="ECO:0000256" key="6">
    <source>
        <dbReference type="ARBA" id="ARBA00022679"/>
    </source>
</evidence>
<dbReference type="InterPro" id="IPR011006">
    <property type="entry name" value="CheY-like_superfamily"/>
</dbReference>
<protein>
    <recommendedName>
        <fullName evidence="15">Sensory/regulatory protein RpfC</fullName>
        <ecNumber evidence="3">2.7.13.3</ecNumber>
    </recommendedName>
</protein>
<dbReference type="CDD" id="cd00082">
    <property type="entry name" value="HisKA"/>
    <property type="match status" value="1"/>
</dbReference>
<dbReference type="GO" id="GO:0000155">
    <property type="term" value="F:phosphorelay sensor kinase activity"/>
    <property type="evidence" value="ECO:0007669"/>
    <property type="project" value="InterPro"/>
</dbReference>
<keyword evidence="12" id="KW-0902">Two-component regulatory system</keyword>
<dbReference type="SMART" id="SM00387">
    <property type="entry name" value="HATPase_c"/>
    <property type="match status" value="1"/>
</dbReference>
<feature type="domain" description="Histidine kinase" evidence="18">
    <location>
        <begin position="125"/>
        <end position="348"/>
    </location>
</feature>
<dbReference type="InterPro" id="IPR036641">
    <property type="entry name" value="HPT_dom_sf"/>
</dbReference>
<dbReference type="InterPro" id="IPR005467">
    <property type="entry name" value="His_kinase_dom"/>
</dbReference>
<dbReference type="Gene3D" id="3.30.565.10">
    <property type="entry name" value="Histidine kinase-like ATPase, C-terminal domain"/>
    <property type="match status" value="1"/>
</dbReference>
<evidence type="ECO:0000256" key="13">
    <source>
        <dbReference type="ARBA" id="ARBA00023136"/>
    </source>
</evidence>
<keyword evidence="8" id="KW-0547">Nucleotide-binding</keyword>
<feature type="domain" description="HPt" evidence="20">
    <location>
        <begin position="553"/>
        <end position="652"/>
    </location>
</feature>
<keyword evidence="6" id="KW-0808">Transferase</keyword>
<dbReference type="SUPFAM" id="SSF55785">
    <property type="entry name" value="PYP-like sensor domain (PAS domain)"/>
    <property type="match status" value="1"/>
</dbReference>
<dbReference type="CDD" id="cd00088">
    <property type="entry name" value="HPT"/>
    <property type="match status" value="1"/>
</dbReference>
<dbReference type="GO" id="GO:0005524">
    <property type="term" value="F:ATP binding"/>
    <property type="evidence" value="ECO:0007669"/>
    <property type="project" value="UniProtKB-KW"/>
</dbReference>
<proteinExistence type="predicted"/>
<dbReference type="Pfam" id="PF00512">
    <property type="entry name" value="HisKA"/>
    <property type="match status" value="1"/>
</dbReference>
<dbReference type="SUPFAM" id="SSF47384">
    <property type="entry name" value="Homodimeric domain of signal transducing histidine kinase"/>
    <property type="match status" value="1"/>
</dbReference>
<evidence type="ECO:0000256" key="8">
    <source>
        <dbReference type="ARBA" id="ARBA00022741"/>
    </source>
</evidence>
<keyword evidence="11" id="KW-1133">Transmembrane helix</keyword>
<keyword evidence="9 21" id="KW-0418">Kinase</keyword>
<name>I2Q1I6_9BACT</name>
<evidence type="ECO:0000256" key="12">
    <source>
        <dbReference type="ARBA" id="ARBA00023012"/>
    </source>
</evidence>
<dbReference type="SMART" id="SM00448">
    <property type="entry name" value="REC"/>
    <property type="match status" value="1"/>
</dbReference>
<dbReference type="EC" id="2.7.13.3" evidence="3"/>
<evidence type="ECO:0000259" key="20">
    <source>
        <dbReference type="PROSITE" id="PS50894"/>
    </source>
</evidence>
<dbReference type="FunFam" id="3.30.565.10:FF:000010">
    <property type="entry name" value="Sensor histidine kinase RcsC"/>
    <property type="match status" value="1"/>
</dbReference>
<dbReference type="InterPro" id="IPR003661">
    <property type="entry name" value="HisK_dim/P_dom"/>
</dbReference>
<feature type="domain" description="Response regulatory" evidence="19">
    <location>
        <begin position="371"/>
        <end position="490"/>
    </location>
</feature>
<dbReference type="PROSITE" id="PS50894">
    <property type="entry name" value="HPT"/>
    <property type="match status" value="1"/>
</dbReference>
<dbReference type="InterPro" id="IPR008207">
    <property type="entry name" value="Sig_transdc_His_kin_Hpt_dom"/>
</dbReference>